<dbReference type="PANTHER" id="PTHR43702:SF11">
    <property type="entry name" value="L-FUCOSE-PROTON SYMPORTER"/>
    <property type="match status" value="1"/>
</dbReference>
<dbReference type="Gene3D" id="1.20.1250.20">
    <property type="entry name" value="MFS general substrate transporter like domains"/>
    <property type="match status" value="2"/>
</dbReference>
<accession>A0A917ME41</accession>
<organism evidence="10 11">
    <name type="scientific">Parapedobacter pyrenivorans</name>
    <dbReference type="NCBI Taxonomy" id="1305674"/>
    <lineage>
        <taxon>Bacteria</taxon>
        <taxon>Pseudomonadati</taxon>
        <taxon>Bacteroidota</taxon>
        <taxon>Sphingobacteriia</taxon>
        <taxon>Sphingobacteriales</taxon>
        <taxon>Sphingobacteriaceae</taxon>
        <taxon>Parapedobacter</taxon>
    </lineage>
</organism>
<dbReference type="Proteomes" id="UP000660862">
    <property type="component" value="Unassembled WGS sequence"/>
</dbReference>
<evidence type="ECO:0000256" key="3">
    <source>
        <dbReference type="ARBA" id="ARBA00009120"/>
    </source>
</evidence>
<feature type="transmembrane region" description="Helical" evidence="8">
    <location>
        <begin position="75"/>
        <end position="93"/>
    </location>
</feature>
<feature type="transmembrane region" description="Helical" evidence="8">
    <location>
        <begin position="191"/>
        <end position="208"/>
    </location>
</feature>
<evidence type="ECO:0000256" key="5">
    <source>
        <dbReference type="ARBA" id="ARBA00022692"/>
    </source>
</evidence>
<dbReference type="AlphaFoldDB" id="A0A917ME41"/>
<dbReference type="PANTHER" id="PTHR43702">
    <property type="entry name" value="L-FUCOSE-PROTON SYMPORTER"/>
    <property type="match status" value="1"/>
</dbReference>
<feature type="transmembrane region" description="Helical" evidence="8">
    <location>
        <begin position="272"/>
        <end position="291"/>
    </location>
</feature>
<comment type="similarity">
    <text evidence="3">Belongs to the major facilitator superfamily. FHS transporter (TC 2.A.1.7) family.</text>
</comment>
<name>A0A917ME41_9SPHI</name>
<feature type="transmembrane region" description="Helical" evidence="8">
    <location>
        <begin position="137"/>
        <end position="160"/>
    </location>
</feature>
<reference evidence="10" key="1">
    <citation type="journal article" date="2014" name="Int. J. Syst. Evol. Microbiol.">
        <title>Complete genome sequence of Corynebacterium casei LMG S-19264T (=DSM 44701T), isolated from a smear-ripened cheese.</title>
        <authorList>
            <consortium name="US DOE Joint Genome Institute (JGI-PGF)"/>
            <person name="Walter F."/>
            <person name="Albersmeier A."/>
            <person name="Kalinowski J."/>
            <person name="Ruckert C."/>
        </authorList>
    </citation>
    <scope>NUCLEOTIDE SEQUENCE</scope>
    <source>
        <strain evidence="10">CGMCC 1.12195</strain>
    </source>
</reference>
<dbReference type="InterPro" id="IPR005964">
    <property type="entry name" value="Glc/Gal_transptr_bac"/>
</dbReference>
<dbReference type="GO" id="GO:1904659">
    <property type="term" value="P:D-glucose transmembrane transport"/>
    <property type="evidence" value="ECO:0007669"/>
    <property type="project" value="InterPro"/>
</dbReference>
<dbReference type="Pfam" id="PF07690">
    <property type="entry name" value="MFS_1"/>
    <property type="match status" value="1"/>
</dbReference>
<dbReference type="InterPro" id="IPR050375">
    <property type="entry name" value="MFS_TsgA-like"/>
</dbReference>
<feature type="transmembrane region" description="Helical" evidence="8">
    <location>
        <begin position="7"/>
        <end position="23"/>
    </location>
</feature>
<feature type="transmembrane region" description="Helical" evidence="8">
    <location>
        <begin position="387"/>
        <end position="405"/>
    </location>
</feature>
<evidence type="ECO:0000256" key="8">
    <source>
        <dbReference type="SAM" id="Phobius"/>
    </source>
</evidence>
<proteinExistence type="inferred from homology"/>
<evidence type="ECO:0000256" key="6">
    <source>
        <dbReference type="ARBA" id="ARBA00022989"/>
    </source>
</evidence>
<evidence type="ECO:0000256" key="7">
    <source>
        <dbReference type="ARBA" id="ARBA00023136"/>
    </source>
</evidence>
<evidence type="ECO:0000256" key="2">
    <source>
        <dbReference type="ARBA" id="ARBA00004429"/>
    </source>
</evidence>
<sequence>MATRYTLIPVILVTSLFFLWGFAHNLNPILIPHLKKACQLSDFQSAFVDSAFFIAYFAVALPAGYFMKRFGYKPGIVFGLVLFAIGAFLFFPAADTREYGLFLVALFVIASGLTFLETAANPYISVLGNPKTATQRLNFAQSFNGLAATLAPFIGGQYILSGKTLGVDEQAAMSAADLHAYLQAEADAVKLPYIVIGATVLLVALLVMRTPLPEINEEAHGKDGNATGKSLWHNGNFVFGVVALFFYVGAQVGVVSFFIRFSDQVADVQEKAAANLLSIALLGFMLGRFVGTFLMRFVTPAKLLAVFALLSVLFTALSVWVDGLFAVYAMVGVTFLMSIMFPTIFSLAISGLGKDTKQGSSILIMSIVGGAIVPLVMGVMSDWFTMQRAYLVPAACFLIVLLFALRNMNNRMAQVTAVH</sequence>
<keyword evidence="5 8" id="KW-0812">Transmembrane</keyword>
<dbReference type="InterPro" id="IPR011701">
    <property type="entry name" value="MFS"/>
</dbReference>
<feature type="transmembrane region" description="Helical" evidence="8">
    <location>
        <begin position="303"/>
        <end position="321"/>
    </location>
</feature>
<evidence type="ECO:0000259" key="9">
    <source>
        <dbReference type="PROSITE" id="PS50850"/>
    </source>
</evidence>
<feature type="transmembrane region" description="Helical" evidence="8">
    <location>
        <begin position="327"/>
        <end position="349"/>
    </location>
</feature>
<evidence type="ECO:0000256" key="4">
    <source>
        <dbReference type="ARBA" id="ARBA00022475"/>
    </source>
</evidence>
<keyword evidence="7 8" id="KW-0472">Membrane</keyword>
<dbReference type="CDD" id="cd17394">
    <property type="entry name" value="MFS_FucP_like"/>
    <property type="match status" value="1"/>
</dbReference>
<dbReference type="GO" id="GO:0005886">
    <property type="term" value="C:plasma membrane"/>
    <property type="evidence" value="ECO:0007669"/>
    <property type="project" value="UniProtKB-SubCell"/>
</dbReference>
<reference evidence="10" key="2">
    <citation type="submission" date="2020-09" db="EMBL/GenBank/DDBJ databases">
        <authorList>
            <person name="Sun Q."/>
            <person name="Zhou Y."/>
        </authorList>
    </citation>
    <scope>NUCLEOTIDE SEQUENCE</scope>
    <source>
        <strain evidence="10">CGMCC 1.12195</strain>
    </source>
</reference>
<feature type="transmembrane region" description="Helical" evidence="8">
    <location>
        <begin position="361"/>
        <end position="381"/>
    </location>
</feature>
<dbReference type="GO" id="GO:0055056">
    <property type="term" value="F:D-glucose transmembrane transporter activity"/>
    <property type="evidence" value="ECO:0007669"/>
    <property type="project" value="InterPro"/>
</dbReference>
<feature type="transmembrane region" description="Helical" evidence="8">
    <location>
        <begin position="237"/>
        <end position="260"/>
    </location>
</feature>
<keyword evidence="6 8" id="KW-1133">Transmembrane helix</keyword>
<dbReference type="PROSITE" id="PS50850">
    <property type="entry name" value="MFS"/>
    <property type="match status" value="1"/>
</dbReference>
<keyword evidence="11" id="KW-1185">Reference proteome</keyword>
<comment type="subcellular location">
    <subcellularLocation>
        <location evidence="2">Cell inner membrane</location>
        <topology evidence="2">Multi-pass membrane protein</topology>
    </subcellularLocation>
</comment>
<feature type="domain" description="Major facilitator superfamily (MFS) profile" evidence="9">
    <location>
        <begin position="9"/>
        <end position="412"/>
    </location>
</feature>
<dbReference type="InterPro" id="IPR020846">
    <property type="entry name" value="MFS_dom"/>
</dbReference>
<dbReference type="GO" id="GO:0005354">
    <property type="term" value="F:galactose transmembrane transporter activity"/>
    <property type="evidence" value="ECO:0007669"/>
    <property type="project" value="InterPro"/>
</dbReference>
<comment type="function">
    <text evidence="1">Intake of glucose and galactose.</text>
</comment>
<dbReference type="InterPro" id="IPR036259">
    <property type="entry name" value="MFS_trans_sf"/>
</dbReference>
<dbReference type="GO" id="GO:0015535">
    <property type="term" value="F:fucose:proton symporter activity"/>
    <property type="evidence" value="ECO:0007669"/>
    <property type="project" value="InterPro"/>
</dbReference>
<protein>
    <submittedName>
        <fullName evidence="10">L-fucose:H+ symporter permease</fullName>
    </submittedName>
</protein>
<feature type="transmembrane region" description="Helical" evidence="8">
    <location>
        <begin position="99"/>
        <end position="116"/>
    </location>
</feature>
<dbReference type="SUPFAM" id="SSF103473">
    <property type="entry name" value="MFS general substrate transporter"/>
    <property type="match status" value="1"/>
</dbReference>
<evidence type="ECO:0000256" key="1">
    <source>
        <dbReference type="ARBA" id="ARBA00003321"/>
    </source>
</evidence>
<evidence type="ECO:0000313" key="10">
    <source>
        <dbReference type="EMBL" id="GGG91868.1"/>
    </source>
</evidence>
<dbReference type="RefSeq" id="WP_188506668.1">
    <property type="nucleotide sequence ID" value="NZ_BMER01000002.1"/>
</dbReference>
<comment type="caution">
    <text evidence="10">The sequence shown here is derived from an EMBL/GenBank/DDBJ whole genome shotgun (WGS) entry which is preliminary data.</text>
</comment>
<keyword evidence="4" id="KW-1003">Cell membrane</keyword>
<feature type="transmembrane region" description="Helical" evidence="8">
    <location>
        <begin position="43"/>
        <end position="63"/>
    </location>
</feature>
<gene>
    <name evidence="10" type="primary">fucP</name>
    <name evidence="10" type="ORF">GCM10007415_28180</name>
</gene>
<dbReference type="InterPro" id="IPR005275">
    <property type="entry name" value="Lfuc_symporter_FucP"/>
</dbReference>
<evidence type="ECO:0000313" key="11">
    <source>
        <dbReference type="Proteomes" id="UP000660862"/>
    </source>
</evidence>
<dbReference type="NCBIfam" id="TIGR00885">
    <property type="entry name" value="fucP"/>
    <property type="match status" value="1"/>
</dbReference>
<dbReference type="NCBIfam" id="TIGR01272">
    <property type="entry name" value="gluP"/>
    <property type="match status" value="1"/>
</dbReference>
<dbReference type="EMBL" id="BMER01000002">
    <property type="protein sequence ID" value="GGG91868.1"/>
    <property type="molecule type" value="Genomic_DNA"/>
</dbReference>